<comment type="function">
    <text evidence="9">Member of the two-component regulatory system SasA/RpaA involved in genome-wide circadian gene expression. One of several clock output pathways. Participates in the Kai clock protein complex, the main circadian regulator in cyanobacteria, via its interaction with KaiC. KaiC enhances the autophosphorylation activity of SasA, which then transfers its phosphate group to RpaA to activate it. In addition to its output function, recruits fold-shifted KaiB (KaiB(fs)) to KaiC to cooperatively form the KaiB(6):KaiC(6) complex (independent of SasA kinase activity). Required for robustness of the circadian rhythm of gene expression and is involved in clock output, also required for adaptation to light/dark cycles.</text>
</comment>
<dbReference type="EMBL" id="JAZAQF010000086">
    <property type="protein sequence ID" value="MFG3819081.1"/>
    <property type="molecule type" value="Genomic_DNA"/>
</dbReference>
<dbReference type="PANTHER" id="PTHR43547">
    <property type="entry name" value="TWO-COMPONENT HISTIDINE KINASE"/>
    <property type="match status" value="1"/>
</dbReference>
<evidence type="ECO:0000259" key="10">
    <source>
        <dbReference type="PROSITE" id="PS50109"/>
    </source>
</evidence>
<evidence type="ECO:0000256" key="2">
    <source>
        <dbReference type="ARBA" id="ARBA00022553"/>
    </source>
</evidence>
<name>A0ABW7CDH2_9CYAN</name>
<comment type="subunit">
    <text evidence="9">Homooligomerizes. Interacts with KaiC. Participates in the KaiABC clock complex, whose core is composed of a KaiC homohexamer, 6 KaiB and up to 6 KaiA dimers. SasA and KaiB(fs) compete to bind to KaiC.</text>
</comment>
<dbReference type="CDD" id="cd00082">
    <property type="entry name" value="HisKA"/>
    <property type="match status" value="1"/>
</dbReference>
<dbReference type="EC" id="2.7.13.3" evidence="9"/>
<comment type="domain">
    <text evidence="9">The N-terminus interacts with KaiC, while the C-terminal histidine kinase domain autophosphorylates and is probably responsible for self-oligomerization. The N-terminal domain stimulates the C-terminus to autophosphorylate.</text>
</comment>
<sequence>MSVSPDPFPASRAPLQLLLFVDHRSSSWEQASLIQGRLQALKARYPFAFDIVDVAEQPYVAEHFRLIATPALVKVHPHPRQTLTGMDLAQQLDAWWERWQEAIHDSLDSPEKNQPMDMMPTDGSPSSLATAAEVIRLSDEVFRLGREKAELRELLRFKDRAIEIVAHDLRNPLAAASMAIETLEASYRPNTIQAAQMTDSLRERLLMQARSQIRAIDRLIANLLEVSQGEGQEADIQPQSVDLKALCHAVIDTFSSRINLKHQTLETDIPQDLPVVYADPDRIRQVISNLLDNAVKYTPDGGTIHVAALHRTTQNVQVSICDSGPGIPDSQRSSIFKERFRLQRDQRSEGYGIGLAACQRAIRAHYGQIWVDERPGGGSCFHFTLPVYQKLGYKPSAL</sequence>
<gene>
    <name evidence="9" type="primary">sasA</name>
    <name evidence="11" type="ORF">VPK24_15670</name>
</gene>
<keyword evidence="8 9" id="KW-0090">Biological rhythms</keyword>
<evidence type="ECO:0000256" key="4">
    <source>
        <dbReference type="ARBA" id="ARBA00022741"/>
    </source>
</evidence>
<keyword evidence="7 9" id="KW-0902">Two-component regulatory system</keyword>
<keyword evidence="4 9" id="KW-0547">Nucleotide-binding</keyword>
<dbReference type="Proteomes" id="UP001604335">
    <property type="component" value="Unassembled WGS sequence"/>
</dbReference>
<comment type="caution">
    <text evidence="11">The sequence shown here is derived from an EMBL/GenBank/DDBJ whole genome shotgun (WGS) entry which is preliminary data.</text>
</comment>
<dbReference type="Gene3D" id="3.40.30.10">
    <property type="entry name" value="Glutaredoxin"/>
    <property type="match status" value="1"/>
</dbReference>
<dbReference type="PROSITE" id="PS50109">
    <property type="entry name" value="HIS_KIN"/>
    <property type="match status" value="1"/>
</dbReference>
<dbReference type="SMART" id="SM01248">
    <property type="entry name" value="KaiB"/>
    <property type="match status" value="1"/>
</dbReference>
<dbReference type="SUPFAM" id="SSF52833">
    <property type="entry name" value="Thioredoxin-like"/>
    <property type="match status" value="1"/>
</dbReference>
<accession>A0ABW7CDH2</accession>
<keyword evidence="6 9" id="KW-0067">ATP-binding</keyword>
<evidence type="ECO:0000313" key="12">
    <source>
        <dbReference type="Proteomes" id="UP001604335"/>
    </source>
</evidence>
<dbReference type="InterPro" id="IPR003661">
    <property type="entry name" value="HisK_dim/P_dom"/>
</dbReference>
<dbReference type="InterPro" id="IPR004358">
    <property type="entry name" value="Sig_transdc_His_kin-like_C"/>
</dbReference>
<dbReference type="SMART" id="SM00387">
    <property type="entry name" value="HATPase_c"/>
    <property type="match status" value="1"/>
</dbReference>
<reference evidence="12" key="1">
    <citation type="journal article" date="2024" name="Algal Res.">
        <title>Biochemical, toxicological and genomic investigation of a high-biomass producing Limnothrix strain isolated from Italian shallow drinking water reservoir.</title>
        <authorList>
            <person name="Simonazzi M."/>
            <person name="Shishido T.K."/>
            <person name="Delbaje E."/>
            <person name="Wahlsten M."/>
            <person name="Fewer D.P."/>
            <person name="Sivonen K."/>
            <person name="Pezzolesi L."/>
            <person name="Pistocchi R."/>
        </authorList>
    </citation>
    <scope>NUCLEOTIDE SEQUENCE [LARGE SCALE GENOMIC DNA]</scope>
    <source>
        <strain evidence="12">LRLZ20PSL1</strain>
    </source>
</reference>
<dbReference type="Pfam" id="PF07689">
    <property type="entry name" value="KaiB"/>
    <property type="match status" value="1"/>
</dbReference>
<keyword evidence="2 9" id="KW-0597">Phosphoprotein</keyword>
<keyword evidence="12" id="KW-1185">Reference proteome</keyword>
<proteinExistence type="inferred from homology"/>
<dbReference type="HAMAP" id="MF_01837">
    <property type="entry name" value="Kinase_SasA"/>
    <property type="match status" value="1"/>
</dbReference>
<dbReference type="InterPro" id="IPR011649">
    <property type="entry name" value="KaiB_domain"/>
</dbReference>
<dbReference type="SMART" id="SM00388">
    <property type="entry name" value="HisKA"/>
    <property type="match status" value="1"/>
</dbReference>
<evidence type="ECO:0000256" key="8">
    <source>
        <dbReference type="ARBA" id="ARBA00023108"/>
    </source>
</evidence>
<keyword evidence="3 9" id="KW-0808">Transferase</keyword>
<evidence type="ECO:0000256" key="9">
    <source>
        <dbReference type="HAMAP-Rule" id="MF_01837"/>
    </source>
</evidence>
<dbReference type="Pfam" id="PF00512">
    <property type="entry name" value="HisKA"/>
    <property type="match status" value="1"/>
</dbReference>
<dbReference type="InterPro" id="IPR003594">
    <property type="entry name" value="HATPase_dom"/>
</dbReference>
<evidence type="ECO:0000256" key="1">
    <source>
        <dbReference type="ARBA" id="ARBA00000085"/>
    </source>
</evidence>
<dbReference type="Pfam" id="PF02518">
    <property type="entry name" value="HATPase_c"/>
    <property type="match status" value="1"/>
</dbReference>
<dbReference type="Gene3D" id="1.10.287.130">
    <property type="match status" value="1"/>
</dbReference>
<dbReference type="PRINTS" id="PR00344">
    <property type="entry name" value="BCTRLSENSOR"/>
</dbReference>
<dbReference type="SUPFAM" id="SSF55874">
    <property type="entry name" value="ATPase domain of HSP90 chaperone/DNA topoisomerase II/histidine kinase"/>
    <property type="match status" value="1"/>
</dbReference>
<dbReference type="RefSeq" id="WP_393014772.1">
    <property type="nucleotide sequence ID" value="NZ_JAZAQF010000086.1"/>
</dbReference>
<keyword evidence="5 9" id="KW-0418">Kinase</keyword>
<dbReference type="GO" id="GO:0016301">
    <property type="term" value="F:kinase activity"/>
    <property type="evidence" value="ECO:0007669"/>
    <property type="project" value="UniProtKB-KW"/>
</dbReference>
<evidence type="ECO:0000256" key="6">
    <source>
        <dbReference type="ARBA" id="ARBA00022840"/>
    </source>
</evidence>
<dbReference type="InterPro" id="IPR005467">
    <property type="entry name" value="His_kinase_dom"/>
</dbReference>
<dbReference type="NCBIfam" id="NF006800">
    <property type="entry name" value="PRK09303.1"/>
    <property type="match status" value="1"/>
</dbReference>
<organism evidence="11 12">
    <name type="scientific">Limnothrix redekei LRLZ20PSL1</name>
    <dbReference type="NCBI Taxonomy" id="3112953"/>
    <lineage>
        <taxon>Bacteria</taxon>
        <taxon>Bacillati</taxon>
        <taxon>Cyanobacteriota</taxon>
        <taxon>Cyanophyceae</taxon>
        <taxon>Pseudanabaenales</taxon>
        <taxon>Pseudanabaenaceae</taxon>
        <taxon>Limnothrix</taxon>
    </lineage>
</organism>
<comment type="catalytic activity">
    <reaction evidence="1 9">
        <text>ATP + protein L-histidine = ADP + protein N-phospho-L-histidine.</text>
        <dbReference type="EC" id="2.7.13.3"/>
    </reaction>
</comment>
<feature type="domain" description="Histidine kinase" evidence="10">
    <location>
        <begin position="164"/>
        <end position="389"/>
    </location>
</feature>
<protein>
    <recommendedName>
        <fullName evidence="9">Adaptive-response sensory-kinase SasA</fullName>
        <ecNumber evidence="9">2.7.13.3</ecNumber>
    </recommendedName>
    <alternativeName>
        <fullName evidence="9">Sensor histidine kinase SasA</fullName>
    </alternativeName>
</protein>
<evidence type="ECO:0000313" key="11">
    <source>
        <dbReference type="EMBL" id="MFG3819081.1"/>
    </source>
</evidence>
<dbReference type="Gene3D" id="3.30.565.10">
    <property type="entry name" value="Histidine kinase-like ATPase, C-terminal domain"/>
    <property type="match status" value="1"/>
</dbReference>
<dbReference type="SUPFAM" id="SSF47384">
    <property type="entry name" value="Homodimeric domain of signal transducing histidine kinase"/>
    <property type="match status" value="1"/>
</dbReference>
<feature type="modified residue" description="Phosphohistidine; by autocatalysis" evidence="9">
    <location>
        <position position="167"/>
    </location>
</feature>
<evidence type="ECO:0000256" key="5">
    <source>
        <dbReference type="ARBA" id="ARBA00022777"/>
    </source>
</evidence>
<evidence type="ECO:0000256" key="7">
    <source>
        <dbReference type="ARBA" id="ARBA00023012"/>
    </source>
</evidence>
<dbReference type="InterPro" id="IPR036097">
    <property type="entry name" value="HisK_dim/P_sf"/>
</dbReference>
<dbReference type="InterPro" id="IPR036890">
    <property type="entry name" value="HATPase_C_sf"/>
</dbReference>
<dbReference type="CDD" id="cd02978">
    <property type="entry name" value="KaiB_like"/>
    <property type="match status" value="1"/>
</dbReference>
<evidence type="ECO:0000256" key="3">
    <source>
        <dbReference type="ARBA" id="ARBA00022679"/>
    </source>
</evidence>
<dbReference type="InterPro" id="IPR023527">
    <property type="entry name" value="Kinase_SasA"/>
</dbReference>
<dbReference type="InterPro" id="IPR036249">
    <property type="entry name" value="Thioredoxin-like_sf"/>
</dbReference>
<dbReference type="PANTHER" id="PTHR43547:SF2">
    <property type="entry name" value="HYBRID SIGNAL TRANSDUCTION HISTIDINE KINASE C"/>
    <property type="match status" value="1"/>
</dbReference>